<dbReference type="Proteomes" id="UP000053647">
    <property type="component" value="Unassembled WGS sequence"/>
</dbReference>
<dbReference type="OrthoDB" id="5584477at2759"/>
<gene>
    <name evidence="2" type="ORF">PAXINDRAFT_99854</name>
</gene>
<dbReference type="PANTHER" id="PTHR38248">
    <property type="entry name" value="FUNK1 6"/>
    <property type="match status" value="1"/>
</dbReference>
<proteinExistence type="predicted"/>
<reference evidence="3" key="2">
    <citation type="submission" date="2015-01" db="EMBL/GenBank/DDBJ databases">
        <title>Evolutionary Origins and Diversification of the Mycorrhizal Mutualists.</title>
        <authorList>
            <consortium name="DOE Joint Genome Institute"/>
            <consortium name="Mycorrhizal Genomics Consortium"/>
            <person name="Kohler A."/>
            <person name="Kuo A."/>
            <person name="Nagy L.G."/>
            <person name="Floudas D."/>
            <person name="Copeland A."/>
            <person name="Barry K.W."/>
            <person name="Cichocki N."/>
            <person name="Veneault-Fourrey C."/>
            <person name="LaButti K."/>
            <person name="Lindquist E.A."/>
            <person name="Lipzen A."/>
            <person name="Lundell T."/>
            <person name="Morin E."/>
            <person name="Murat C."/>
            <person name="Riley R."/>
            <person name="Ohm R."/>
            <person name="Sun H."/>
            <person name="Tunlid A."/>
            <person name="Henrissat B."/>
            <person name="Grigoriev I.V."/>
            <person name="Hibbett D.S."/>
            <person name="Martin F."/>
        </authorList>
    </citation>
    <scope>NUCLEOTIDE SEQUENCE [LARGE SCALE GENOMIC DNA]</scope>
    <source>
        <strain evidence="3">ATCC 200175</strain>
    </source>
</reference>
<evidence type="ECO:0000313" key="2">
    <source>
        <dbReference type="EMBL" id="KIJ14792.1"/>
    </source>
</evidence>
<accession>A0A0C9U5T4</accession>
<organism evidence="2 3">
    <name type="scientific">Paxillus involutus ATCC 200175</name>
    <dbReference type="NCBI Taxonomy" id="664439"/>
    <lineage>
        <taxon>Eukaryota</taxon>
        <taxon>Fungi</taxon>
        <taxon>Dikarya</taxon>
        <taxon>Basidiomycota</taxon>
        <taxon>Agaricomycotina</taxon>
        <taxon>Agaricomycetes</taxon>
        <taxon>Agaricomycetidae</taxon>
        <taxon>Boletales</taxon>
        <taxon>Paxilineae</taxon>
        <taxon>Paxillaceae</taxon>
        <taxon>Paxillus</taxon>
    </lineage>
</organism>
<keyword evidence="3" id="KW-1185">Reference proteome</keyword>
<name>A0A0C9U5T4_PAXIN</name>
<dbReference type="Gene3D" id="1.10.510.10">
    <property type="entry name" value="Transferase(Phosphotransferase) domain 1"/>
    <property type="match status" value="1"/>
</dbReference>
<feature type="domain" description="Fungal-type protein kinase" evidence="1">
    <location>
        <begin position="42"/>
        <end position="153"/>
    </location>
</feature>
<dbReference type="SUPFAM" id="SSF56112">
    <property type="entry name" value="Protein kinase-like (PK-like)"/>
    <property type="match status" value="1"/>
</dbReference>
<reference evidence="2 3" key="1">
    <citation type="submission" date="2014-06" db="EMBL/GenBank/DDBJ databases">
        <authorList>
            <consortium name="DOE Joint Genome Institute"/>
            <person name="Kuo A."/>
            <person name="Kohler A."/>
            <person name="Nagy L.G."/>
            <person name="Floudas D."/>
            <person name="Copeland A."/>
            <person name="Barry K.W."/>
            <person name="Cichocki N."/>
            <person name="Veneault-Fourrey C."/>
            <person name="LaButti K."/>
            <person name="Lindquist E.A."/>
            <person name="Lipzen A."/>
            <person name="Lundell T."/>
            <person name="Morin E."/>
            <person name="Murat C."/>
            <person name="Sun H."/>
            <person name="Tunlid A."/>
            <person name="Henrissat B."/>
            <person name="Grigoriev I.V."/>
            <person name="Hibbett D.S."/>
            <person name="Martin F."/>
            <person name="Nordberg H.P."/>
            <person name="Cantor M.N."/>
            <person name="Hua S.X."/>
        </authorList>
    </citation>
    <scope>NUCLEOTIDE SEQUENCE [LARGE SCALE GENOMIC DNA]</scope>
    <source>
        <strain evidence="2 3">ATCC 200175</strain>
    </source>
</reference>
<dbReference type="AlphaFoldDB" id="A0A0C9U5T4"/>
<dbReference type="EMBL" id="KN819340">
    <property type="protein sequence ID" value="KIJ14792.1"/>
    <property type="molecule type" value="Genomic_DNA"/>
</dbReference>
<dbReference type="InterPro" id="IPR040976">
    <property type="entry name" value="Pkinase_fungal"/>
</dbReference>
<evidence type="ECO:0000259" key="1">
    <source>
        <dbReference type="Pfam" id="PF17667"/>
    </source>
</evidence>
<protein>
    <recommendedName>
        <fullName evidence="1">Fungal-type protein kinase domain-containing protein</fullName>
    </recommendedName>
</protein>
<sequence>MPLPLYSRQPPDSTSAIRESLGLENSAKGSSLILLIFCKLRPIKEIQREEMFNAWRQCVLCHYTLWKAGIHHRDISCDKLMYYRAINGKVIGVLNDCDLASLADTPGRSENKRTGAIPFMAIDLLKPDGQAGLVKHIYRHDMESFIWVFIWLCFQYKDGKFHHGPLDEWAKVDADQCAAKKNFFLSYPQKPSYLTHAGWFRLNTLGNYLAVRSYFRVHHNLKLSAAQSLLAIYGPTAEHQEEIKRLEAKLVEESDDVVFDGFIGKIDAVASAVVDD</sequence>
<evidence type="ECO:0000313" key="3">
    <source>
        <dbReference type="Proteomes" id="UP000053647"/>
    </source>
</evidence>
<dbReference type="PANTHER" id="PTHR38248:SF2">
    <property type="entry name" value="FUNK1 11"/>
    <property type="match status" value="1"/>
</dbReference>
<dbReference type="HOGENOM" id="CLU_906307_0_0_1"/>
<dbReference type="InterPro" id="IPR011009">
    <property type="entry name" value="Kinase-like_dom_sf"/>
</dbReference>
<dbReference type="Pfam" id="PF17667">
    <property type="entry name" value="Pkinase_fungal"/>
    <property type="match status" value="1"/>
</dbReference>